<dbReference type="PANTHER" id="PTHR38248:SF2">
    <property type="entry name" value="FUNK1 11"/>
    <property type="match status" value="1"/>
</dbReference>
<sequence>MSVQDFFDEFLIILPGTPPPSKTPNLFGKLAVQKKILMYDPFIKAISCFELNLIPRFKIVDTSSHPDIRSHTGKKIKPGPSMYRTTLDTSTKVTQFNKLELHFELELADTDDPFCDPLSSDIGRTEWEFESQANKGRDCQGQLTKYPIEWCSRGHLTFAFTILIFGSSARFIRWDRSAAVVSEKFSYKMNRQPLGEFLWYFTRMDDVGRGKDDTVREASVEETRTAHDKLKKWKPKLERSVFVFTIQADSNGRDFLEWGSMANGESLIGRATRAYPVRGVQEKVLRFLKDSWRGMHFGSESDILRTLNDACIRNVPQLICGEDIDGHCHSTRSHSFAANYMDENIGPKRMLWECGIHNTMQRVYYRLVSRDIGLHLIRFKSSKDLMQVVYDAFIAHKEAYEKCNILHGDISDKNVMMKENGDGFLNDWDLAKCVTVSRDAEEIPRDHERTGTWQFISTPNLLKPGKVHTAQDDMESFFHLVLYHGIKYLQHTPLRDARATMVKIFDECSIDPAGTCRGGDAKYSMFMNRAHIERNFAFTDNAPLTFWLNFSMGAIKQWIEYEIPPIIPDHAYLQDSHFSRHRATVITEPSQSLDFSRLILKDHTAFVEIWQDVLSHPKWPDNDKTSDQVPPVTAKSLAASSKRARNEAEQESSNKRKKSMSSHHIPIQGSSLRQSRISSGSG</sequence>
<feature type="domain" description="Fungal-type protein kinase" evidence="2">
    <location>
        <begin position="154"/>
        <end position="483"/>
    </location>
</feature>
<accession>A0A9P5XVH2</accession>
<dbReference type="InterPro" id="IPR040976">
    <property type="entry name" value="Pkinase_fungal"/>
</dbReference>
<name>A0A9P5XVH2_9AGAR</name>
<feature type="compositionally biased region" description="Low complexity" evidence="1">
    <location>
        <begin position="667"/>
        <end position="682"/>
    </location>
</feature>
<evidence type="ECO:0000256" key="1">
    <source>
        <dbReference type="SAM" id="MobiDB-lite"/>
    </source>
</evidence>
<dbReference type="SUPFAM" id="SSF56112">
    <property type="entry name" value="Protein kinase-like (PK-like)"/>
    <property type="match status" value="1"/>
</dbReference>
<dbReference type="OrthoDB" id="2739948at2759"/>
<dbReference type="Gene3D" id="1.10.510.10">
    <property type="entry name" value="Transferase(Phosphotransferase) domain 1"/>
    <property type="match status" value="1"/>
</dbReference>
<keyword evidence="4" id="KW-1185">Reference proteome</keyword>
<proteinExistence type="predicted"/>
<dbReference type="EMBL" id="MU150423">
    <property type="protein sequence ID" value="KAF9456476.1"/>
    <property type="molecule type" value="Genomic_DNA"/>
</dbReference>
<dbReference type="Proteomes" id="UP000807353">
    <property type="component" value="Unassembled WGS sequence"/>
</dbReference>
<dbReference type="AlphaFoldDB" id="A0A9P5XVH2"/>
<feature type="region of interest" description="Disordered" evidence="1">
    <location>
        <begin position="619"/>
        <end position="682"/>
    </location>
</feature>
<evidence type="ECO:0000259" key="2">
    <source>
        <dbReference type="Pfam" id="PF17667"/>
    </source>
</evidence>
<evidence type="ECO:0000313" key="4">
    <source>
        <dbReference type="Proteomes" id="UP000807353"/>
    </source>
</evidence>
<protein>
    <recommendedName>
        <fullName evidence="2">Fungal-type protein kinase domain-containing protein</fullName>
    </recommendedName>
</protein>
<comment type="caution">
    <text evidence="3">The sequence shown here is derived from an EMBL/GenBank/DDBJ whole genome shotgun (WGS) entry which is preliminary data.</text>
</comment>
<dbReference type="Pfam" id="PF17667">
    <property type="entry name" value="Pkinase_fungal"/>
    <property type="match status" value="1"/>
</dbReference>
<feature type="compositionally biased region" description="Basic and acidic residues" evidence="1">
    <location>
        <begin position="644"/>
        <end position="654"/>
    </location>
</feature>
<organism evidence="3 4">
    <name type="scientific">Collybia nuda</name>
    <dbReference type="NCBI Taxonomy" id="64659"/>
    <lineage>
        <taxon>Eukaryota</taxon>
        <taxon>Fungi</taxon>
        <taxon>Dikarya</taxon>
        <taxon>Basidiomycota</taxon>
        <taxon>Agaricomycotina</taxon>
        <taxon>Agaricomycetes</taxon>
        <taxon>Agaricomycetidae</taxon>
        <taxon>Agaricales</taxon>
        <taxon>Tricholomatineae</taxon>
        <taxon>Clitocybaceae</taxon>
        <taxon>Collybia</taxon>
    </lineage>
</organism>
<dbReference type="InterPro" id="IPR011009">
    <property type="entry name" value="Kinase-like_dom_sf"/>
</dbReference>
<reference evidence="3" key="1">
    <citation type="submission" date="2020-11" db="EMBL/GenBank/DDBJ databases">
        <authorList>
            <consortium name="DOE Joint Genome Institute"/>
            <person name="Ahrendt S."/>
            <person name="Riley R."/>
            <person name="Andreopoulos W."/>
            <person name="Labutti K."/>
            <person name="Pangilinan J."/>
            <person name="Ruiz-Duenas F.J."/>
            <person name="Barrasa J.M."/>
            <person name="Sanchez-Garcia M."/>
            <person name="Camarero S."/>
            <person name="Miyauchi S."/>
            <person name="Serrano A."/>
            <person name="Linde D."/>
            <person name="Babiker R."/>
            <person name="Drula E."/>
            <person name="Ayuso-Fernandez I."/>
            <person name="Pacheco R."/>
            <person name="Padilla G."/>
            <person name="Ferreira P."/>
            <person name="Barriuso J."/>
            <person name="Kellner H."/>
            <person name="Castanera R."/>
            <person name="Alfaro M."/>
            <person name="Ramirez L."/>
            <person name="Pisabarro A.G."/>
            <person name="Kuo A."/>
            <person name="Tritt A."/>
            <person name="Lipzen A."/>
            <person name="He G."/>
            <person name="Yan M."/>
            <person name="Ng V."/>
            <person name="Cullen D."/>
            <person name="Martin F."/>
            <person name="Rosso M.-N."/>
            <person name="Henrissat B."/>
            <person name="Hibbett D."/>
            <person name="Martinez A.T."/>
            <person name="Grigoriev I.V."/>
        </authorList>
    </citation>
    <scope>NUCLEOTIDE SEQUENCE</scope>
    <source>
        <strain evidence="3">CBS 247.69</strain>
    </source>
</reference>
<gene>
    <name evidence="3" type="ORF">BDZ94DRAFT_1241514</name>
</gene>
<evidence type="ECO:0000313" key="3">
    <source>
        <dbReference type="EMBL" id="KAF9456476.1"/>
    </source>
</evidence>
<dbReference type="PANTHER" id="PTHR38248">
    <property type="entry name" value="FUNK1 6"/>
    <property type="match status" value="1"/>
</dbReference>